<comment type="caution">
    <text evidence="2">The sequence shown here is derived from an EMBL/GenBank/DDBJ whole genome shotgun (WGS) entry which is preliminary data.</text>
</comment>
<proteinExistence type="predicted"/>
<dbReference type="EMBL" id="JOSX01000013">
    <property type="protein sequence ID" value="KEK15563.1"/>
    <property type="molecule type" value="Genomic_DNA"/>
</dbReference>
<gene>
    <name evidence="2" type="ORF">LR3_07255</name>
</gene>
<reference evidence="2 3" key="1">
    <citation type="submission" date="2014-06" db="EMBL/GenBank/DDBJ databases">
        <title>Genetic determinant of reutericyclin biosynthesis of Lactobacillus reuteri.</title>
        <authorList>
            <person name="Lin X."/>
            <person name="Duar R."/>
            <person name="Walter J."/>
            <person name="Gaenzle M."/>
        </authorList>
    </citation>
    <scope>NUCLEOTIDE SEQUENCE [LARGE SCALE GENOMIC DNA]</scope>
    <source>
        <strain evidence="2 3">LTH2584</strain>
    </source>
</reference>
<feature type="domain" description="Plasmid pRiA4b Orf3-like" evidence="1">
    <location>
        <begin position="363"/>
        <end position="531"/>
    </location>
</feature>
<evidence type="ECO:0000313" key="2">
    <source>
        <dbReference type="EMBL" id="KEK15563.1"/>
    </source>
</evidence>
<evidence type="ECO:0000259" key="1">
    <source>
        <dbReference type="Pfam" id="PF07929"/>
    </source>
</evidence>
<accession>A0A073JMH8</accession>
<dbReference type="AlphaFoldDB" id="A0A073JMH8"/>
<dbReference type="PATRIC" id="fig|1598.90.peg.881"/>
<dbReference type="InterPro" id="IPR024047">
    <property type="entry name" value="MM3350-like_sf"/>
</dbReference>
<dbReference type="Pfam" id="PF07929">
    <property type="entry name" value="PRiA4_ORF3"/>
    <property type="match status" value="1"/>
</dbReference>
<sequence length="538" mass="60912">MAQLFYSPDLADRLPHNTGKISQKPLRRWQLSPVKIDNKTYYLYVEEETGLPVFTDKLGEGKFTQVAINFLNEMPFLVDPQRTWLMQNVFSFNLYRLIPSAKNEKLKNYLQIIASHQAEFKETINDNNDFSSTEDFNDLVYLLLALSGNDQEVLMQFCQLVNEEYPVKVKAPRPGAKYCTIKPQFKDPRIWADDEGKASADNPATVQAISQNNQQMIDQFIASADGQLMGDDKTTRRILDQFLNHFMLKDKICMVTTNLAAPNIFFAGTLDQIDEDLLSATLSNFYVFLSHTGIVSQSAARDVADYLDTSYDIIYGEPELAAPEDDYQDSLIQQLLDELAPAQADIPANVGNRQLINPQNYDQAYVITAKLADFKPLASRTFVIKGSSTIEELAETVILMFHGDLAHLYDAINEQTEEFYTQSEDFVPGGMTKIKLDLATVSLLNEKDKLTIHYDYGDGWEFKLHVQKIQPVTNEELPHVQKARGYGIIEDIGGVGGLEQYYDDYQKGQVEPDLLDWLGGEAIDLNAVDINELNQLIK</sequence>
<organism evidence="2 3">
    <name type="scientific">Limosilactobacillus reuteri</name>
    <name type="common">Lactobacillus reuteri</name>
    <dbReference type="NCBI Taxonomy" id="1598"/>
    <lineage>
        <taxon>Bacteria</taxon>
        <taxon>Bacillati</taxon>
        <taxon>Bacillota</taxon>
        <taxon>Bacilli</taxon>
        <taxon>Lactobacillales</taxon>
        <taxon>Lactobacillaceae</taxon>
        <taxon>Limosilactobacillus</taxon>
    </lineage>
</organism>
<dbReference type="Proteomes" id="UP000027731">
    <property type="component" value="Unassembled WGS sequence"/>
</dbReference>
<dbReference type="InterPro" id="IPR012912">
    <property type="entry name" value="Plasmid_pRiA4b_Orf3-like"/>
</dbReference>
<evidence type="ECO:0000313" key="3">
    <source>
        <dbReference type="Proteomes" id="UP000027731"/>
    </source>
</evidence>
<protein>
    <recommendedName>
        <fullName evidence="1">Plasmid pRiA4b Orf3-like domain-containing protein</fullName>
    </recommendedName>
</protein>
<name>A0A073JMH8_LIMRT</name>
<dbReference type="SUPFAM" id="SSF159941">
    <property type="entry name" value="MM3350-like"/>
    <property type="match status" value="1"/>
</dbReference>
<dbReference type="Gene3D" id="3.10.290.30">
    <property type="entry name" value="MM3350-like"/>
    <property type="match status" value="1"/>
</dbReference>